<evidence type="ECO:0000259" key="1">
    <source>
        <dbReference type="Pfam" id="PF22553"/>
    </source>
</evidence>
<sequence>MLAHSWWLAAEIVRRHPGVSLTETHPCDGMYDCLTLHGRGPGYVDLNREGRIHVHPELIGFMTWARALEMPDPHDAVVAIEAAWGRPGPQKAPRTTATTLTYRVVARALGMLVNHRDDWDVRMANPGQPYYGGPEPTVATWLASAGADRLFPSDAIRDGVLRAWATRNPIDSGVWAVLREEEALAVLDAHEGIAYTRTGAVPMLPAYRLSGRSVTAAMVAGLGSVLP</sequence>
<proteinExistence type="predicted"/>
<dbReference type="EMBL" id="AXCZ01000003">
    <property type="protein sequence ID" value="KGM14447.1"/>
    <property type="molecule type" value="Genomic_DNA"/>
</dbReference>
<reference evidence="2 3" key="1">
    <citation type="submission" date="2013-08" db="EMBL/GenBank/DDBJ databases">
        <title>Genome sequencing of Cellulomonas bogoriensis 69B4.</title>
        <authorList>
            <person name="Chen F."/>
            <person name="Li Y."/>
            <person name="Wang G."/>
        </authorList>
    </citation>
    <scope>NUCLEOTIDE SEQUENCE [LARGE SCALE GENOMIC DNA]</scope>
    <source>
        <strain evidence="2 3">69B4</strain>
    </source>
</reference>
<protein>
    <recommendedName>
        <fullName evidence="1">T3SS peptide-binding chaperone domain-containing protein</fullName>
    </recommendedName>
</protein>
<dbReference type="InterPro" id="IPR054445">
    <property type="entry name" value="T3SS_chaperone_dom"/>
</dbReference>
<comment type="caution">
    <text evidence="2">The sequence shown here is derived from an EMBL/GenBank/DDBJ whole genome shotgun (WGS) entry which is preliminary data.</text>
</comment>
<gene>
    <name evidence="2" type="ORF">N869_11050</name>
</gene>
<keyword evidence="3" id="KW-1185">Reference proteome</keyword>
<evidence type="ECO:0000313" key="3">
    <source>
        <dbReference type="Proteomes" id="UP000054314"/>
    </source>
</evidence>
<feature type="domain" description="T3SS peptide-binding chaperone" evidence="1">
    <location>
        <begin position="3"/>
        <end position="227"/>
    </location>
</feature>
<dbReference type="Proteomes" id="UP000054314">
    <property type="component" value="Unassembled WGS sequence"/>
</dbReference>
<evidence type="ECO:0000313" key="2">
    <source>
        <dbReference type="EMBL" id="KGM14447.1"/>
    </source>
</evidence>
<accession>A0A0A0C346</accession>
<name>A0A0A0C346_9CELL</name>
<organism evidence="2 3">
    <name type="scientific">Cellulomonas bogoriensis 69B4 = DSM 16987</name>
    <dbReference type="NCBI Taxonomy" id="1386082"/>
    <lineage>
        <taxon>Bacteria</taxon>
        <taxon>Bacillati</taxon>
        <taxon>Actinomycetota</taxon>
        <taxon>Actinomycetes</taxon>
        <taxon>Micrococcales</taxon>
        <taxon>Cellulomonadaceae</taxon>
        <taxon>Cellulomonas</taxon>
    </lineage>
</organism>
<dbReference type="Pfam" id="PF22553">
    <property type="entry name" value="TY-Chap2"/>
    <property type="match status" value="1"/>
</dbReference>
<dbReference type="AlphaFoldDB" id="A0A0A0C346"/>